<dbReference type="Gene3D" id="3.30.1370.10">
    <property type="entry name" value="K Homology domain, type 1"/>
    <property type="match status" value="2"/>
</dbReference>
<dbReference type="EMBL" id="JAKWFO010000008">
    <property type="protein sequence ID" value="KAI9633504.1"/>
    <property type="molecule type" value="Genomic_DNA"/>
</dbReference>
<evidence type="ECO:0000259" key="4">
    <source>
        <dbReference type="SMART" id="SM00322"/>
    </source>
</evidence>
<dbReference type="Pfam" id="PF00013">
    <property type="entry name" value="KH_1"/>
    <property type="match status" value="2"/>
</dbReference>
<feature type="compositionally biased region" description="Basic residues" evidence="3">
    <location>
        <begin position="455"/>
        <end position="466"/>
    </location>
</feature>
<dbReference type="SUPFAM" id="SSF54791">
    <property type="entry name" value="Eukaryotic type KH-domain (KH-domain type I)"/>
    <property type="match status" value="4"/>
</dbReference>
<feature type="compositionally biased region" description="Gly residues" evidence="3">
    <location>
        <begin position="400"/>
        <end position="412"/>
    </location>
</feature>
<feature type="compositionally biased region" description="Basic and acidic residues" evidence="3">
    <location>
        <begin position="1168"/>
        <end position="1183"/>
    </location>
</feature>
<dbReference type="Pfam" id="PF24563">
    <property type="entry name" value="KH_Mug60-KHD4"/>
    <property type="match status" value="1"/>
</dbReference>
<feature type="domain" description="K Homology" evidence="4">
    <location>
        <begin position="908"/>
        <end position="976"/>
    </location>
</feature>
<dbReference type="CDD" id="cd22453">
    <property type="entry name" value="KH-I_MUG60_like"/>
    <property type="match status" value="1"/>
</dbReference>
<evidence type="ECO:0000256" key="2">
    <source>
        <dbReference type="PROSITE-ProRule" id="PRU00117"/>
    </source>
</evidence>
<feature type="region of interest" description="Disordered" evidence="3">
    <location>
        <begin position="1125"/>
        <end position="1207"/>
    </location>
</feature>
<feature type="compositionally biased region" description="Polar residues" evidence="3">
    <location>
        <begin position="82"/>
        <end position="94"/>
    </location>
</feature>
<protein>
    <submittedName>
        <fullName evidence="5">Cytoplasm protein</fullName>
    </submittedName>
</protein>
<dbReference type="RefSeq" id="XP_052943281.1">
    <property type="nucleotide sequence ID" value="XM_053085731.1"/>
</dbReference>
<organism evidence="5 6">
    <name type="scientific">Dioszegia hungarica</name>
    <dbReference type="NCBI Taxonomy" id="4972"/>
    <lineage>
        <taxon>Eukaryota</taxon>
        <taxon>Fungi</taxon>
        <taxon>Dikarya</taxon>
        <taxon>Basidiomycota</taxon>
        <taxon>Agaricomycotina</taxon>
        <taxon>Tremellomycetes</taxon>
        <taxon>Tremellales</taxon>
        <taxon>Bulleribasidiaceae</taxon>
        <taxon>Dioszegia</taxon>
    </lineage>
</organism>
<evidence type="ECO:0000313" key="6">
    <source>
        <dbReference type="Proteomes" id="UP001164286"/>
    </source>
</evidence>
<evidence type="ECO:0000313" key="5">
    <source>
        <dbReference type="EMBL" id="KAI9633504.1"/>
    </source>
</evidence>
<dbReference type="SMART" id="SM00322">
    <property type="entry name" value="KH"/>
    <property type="match status" value="4"/>
</dbReference>
<feature type="compositionally biased region" description="Polar residues" evidence="3">
    <location>
        <begin position="483"/>
        <end position="496"/>
    </location>
</feature>
<dbReference type="PANTHER" id="PTHR10627">
    <property type="entry name" value="SCP160"/>
    <property type="match status" value="1"/>
</dbReference>
<evidence type="ECO:0000256" key="1">
    <source>
        <dbReference type="ARBA" id="ARBA00022737"/>
    </source>
</evidence>
<feature type="region of interest" description="Disordered" evidence="3">
    <location>
        <begin position="340"/>
        <end position="559"/>
    </location>
</feature>
<dbReference type="PROSITE" id="PS50084">
    <property type="entry name" value="KH_TYPE_1"/>
    <property type="match status" value="2"/>
</dbReference>
<reference evidence="5" key="1">
    <citation type="journal article" date="2022" name="G3 (Bethesda)">
        <title>High quality genome of the basidiomycete yeast Dioszegia hungarica PDD-24b-2 isolated from cloud water.</title>
        <authorList>
            <person name="Jarrige D."/>
            <person name="Haridas S."/>
            <person name="Bleykasten-Grosshans C."/>
            <person name="Joly M."/>
            <person name="Nadalig T."/>
            <person name="Sancelme M."/>
            <person name="Vuilleumier S."/>
            <person name="Grigoriev I.V."/>
            <person name="Amato P."/>
            <person name="Bringel F."/>
        </authorList>
    </citation>
    <scope>NUCLEOTIDE SEQUENCE</scope>
    <source>
        <strain evidence="5">PDD-24b-2</strain>
    </source>
</reference>
<feature type="domain" description="K Homology" evidence="4">
    <location>
        <begin position="280"/>
        <end position="609"/>
    </location>
</feature>
<dbReference type="GO" id="GO:0005737">
    <property type="term" value="C:cytoplasm"/>
    <property type="evidence" value="ECO:0007669"/>
    <property type="project" value="TreeGrafter"/>
</dbReference>
<feature type="compositionally biased region" description="Polar residues" evidence="3">
    <location>
        <begin position="355"/>
        <end position="366"/>
    </location>
</feature>
<sequence length="1307" mass="142394">MDLYTTSFTLPHFTLRSPISPSERAASYPLSSAGSSPIPLLNVTSTPATLHDGSNPVDLDWEAVQKLAADITAREGCLVTVTRESSQNHPSDLLTSPKDAESTPSSAVVWNFHFSGTYKAVVAARGAILRESPRANRFALKVPRAVILESALSGSMKVKNEVQRRLEEIEVDTQAIITVDFPDLGRKGAKGSAAASATEPEEMNGVNGKGHSRSGGSGGSLASVTGSANDRPADGEKNATQEGVEAEQQAGLPKQATYGLEAERTCEIVISGKLERVQLAKVRILVLLDELHGLHVEPCEIDYKLHAIIAGRRRGVIQSIQEETATTIYFPVPLVGILNPPQPRPHPDHSAGYRSYQSFQSHSMSNLGPAGPSGMNGHSNGGAIGAGSSWTAGPHMPGPVGHGHFNGHGNGHPNGYHPSSHQSPVYNPHHHVQHPYQTPPPYFHPRPPRGVPHGQHPHPPFHKPQHQQHMNGMHGPPVHMQHTGVSSMSSFGTPGPNQAPRHIPTDQQQPNRQPHYRPNQYQHPPGHHPFQHQTHHMHQPHGMNGMGHANGPQGPNMGTGVPAYGQGPHPGLAVHNGEQGSMGKANQIWITGEFFGVQRARDMLLNIAMQKSKLVISRDTAILPRKLDWLLTERLEEVKIIMSDNATYMQVPSVGSQASLITVFGDHRTGIERTIRTLMAMSCEFYVASVWLLPLAYDVLVPQSTINPAQIQPVIKRISHATGAEVVFKSNCFEMHGSEAEVRAAVLMVLDLDIINGFHHEIRFQIELANEHRDFISGKKNGKINKIMKLANVRIKFETLNDYNFLIDIAGLGGNALKGLTLLQEELPADISFHVPENYHKRIIGVMGRNIQRIMKIYGVYVKFANDEELEALGGYADNEDNVVARTPAKNAVNLESLKRSIMELDRDYLTESIPVPRHYHRTLLGEKSIFIHDIERKTNSRFRFTYPESASDRLVIFGPESQVLIAAAMLLEHVPFEASLHVLASHDLTALVTSPDFVVFTETIKRDHQIAITPSANFGEADEAVFSFRCQRSPMEAMGVAREALEKYLEEHKIQIYPEDMPSRVDTFADAYSHFNQRLIDRRAQAAAELAAEQELKIAPLVRARPIPADVKAIFDAPSTNTLDGIRPVEDGERGFAGPLSYHDPRRGTEIWQSPKPVRSESMSTESRSKRGSDPLIPEKLRQATLGPGVPLGPAPGQGNGHAHPRGAAARTQSLDITSLNFSRTLSSGAGGFGVLPLSPAAILANSPNTASGQYFPSTTSGGLGLMGTKSFPYESPGLDGITSGEYGCLPRISRADAAAIGNVHV</sequence>
<dbReference type="InterPro" id="IPR004088">
    <property type="entry name" value="KH_dom_type_1"/>
</dbReference>
<dbReference type="InterPro" id="IPR004087">
    <property type="entry name" value="KH_dom"/>
</dbReference>
<dbReference type="InterPro" id="IPR056553">
    <property type="entry name" value="KH_Mug60-KHD4"/>
</dbReference>
<name>A0AA38H712_9TREE</name>
<keyword evidence="6" id="KW-1185">Reference proteome</keyword>
<dbReference type="PANTHER" id="PTHR10627:SF76">
    <property type="entry name" value="KH DOMAIN-CONTAINING PROTEIN YLL032C"/>
    <property type="match status" value="1"/>
</dbReference>
<keyword evidence="2" id="KW-0694">RNA-binding</keyword>
<comment type="caution">
    <text evidence="5">The sequence shown here is derived from an EMBL/GenBank/DDBJ whole genome shotgun (WGS) entry which is preliminary data.</text>
</comment>
<dbReference type="Proteomes" id="UP001164286">
    <property type="component" value="Unassembled WGS sequence"/>
</dbReference>
<dbReference type="GeneID" id="77724932"/>
<proteinExistence type="predicted"/>
<feature type="compositionally biased region" description="Pro residues" evidence="3">
    <location>
        <begin position="437"/>
        <end position="450"/>
    </location>
</feature>
<feature type="region of interest" description="Disordered" evidence="3">
    <location>
        <begin position="187"/>
        <end position="252"/>
    </location>
</feature>
<gene>
    <name evidence="5" type="ORF">MKK02DRAFT_17083</name>
</gene>
<feature type="domain" description="K Homology" evidence="4">
    <location>
        <begin position="829"/>
        <end position="904"/>
    </location>
</feature>
<dbReference type="InterPro" id="IPR036612">
    <property type="entry name" value="KH_dom_type_1_sf"/>
</dbReference>
<feature type="domain" description="K Homology" evidence="4">
    <location>
        <begin position="760"/>
        <end position="828"/>
    </location>
</feature>
<feature type="compositionally biased region" description="Basic residues" evidence="3">
    <location>
        <begin position="525"/>
        <end position="539"/>
    </location>
</feature>
<feature type="region of interest" description="Disordered" evidence="3">
    <location>
        <begin position="82"/>
        <end position="101"/>
    </location>
</feature>
<evidence type="ECO:0000256" key="3">
    <source>
        <dbReference type="SAM" id="MobiDB-lite"/>
    </source>
</evidence>
<accession>A0AA38H712</accession>
<keyword evidence="1" id="KW-0677">Repeat</keyword>
<dbReference type="GO" id="GO:0003729">
    <property type="term" value="F:mRNA binding"/>
    <property type="evidence" value="ECO:0007669"/>
    <property type="project" value="TreeGrafter"/>
</dbReference>